<feature type="binding site" evidence="9">
    <location>
        <position position="203"/>
    </location>
    <ligand>
        <name>1-deoxy-D-xylulose 5-phosphate</name>
        <dbReference type="ChEBI" id="CHEBI:57792"/>
    </ligand>
</feature>
<feature type="binding site" evidence="9">
    <location>
        <position position="156"/>
    </location>
    <ligand>
        <name>Mn(2+)</name>
        <dbReference type="ChEBI" id="CHEBI:29035"/>
    </ligand>
</feature>
<feature type="binding site" evidence="9">
    <location>
        <position position="221"/>
    </location>
    <ligand>
        <name>1-deoxy-D-xylulose 5-phosphate</name>
        <dbReference type="ChEBI" id="CHEBI:57792"/>
    </ligand>
</feature>
<comment type="pathway">
    <text evidence="1 9">Isoprenoid biosynthesis; isopentenyl diphosphate biosynthesis via DXP pathway; isopentenyl diphosphate from 1-deoxy-D-xylulose 5-phosphate: step 1/6.</text>
</comment>
<dbReference type="SUPFAM" id="SSF51735">
    <property type="entry name" value="NAD(P)-binding Rossmann-fold domains"/>
    <property type="match status" value="1"/>
</dbReference>
<dbReference type="NCBIfam" id="TIGR00243">
    <property type="entry name" value="Dxr"/>
    <property type="match status" value="1"/>
</dbReference>
<keyword evidence="3 9" id="KW-0479">Metal-binding</keyword>
<sequence length="394" mass="41129">MSAYAAATRLAILGSTGSIGEQSLDVAVREAERLQVHALAAGRSLDRLCEQANLWQPSFLALEHADDPAAARARLMQAAPLAAVEIGPGAAERLVRACDAQVVVNGVVGAAGLGPSLAALERGLKLALANKETLVVGGPLVAAALARGEGRLLPVDSEHSAALQCLLGRPASEVRTLTITASGGPLRNHPDWRRATRDEVLAHPVWAMGPRITTDSATLFNKGLEIIEAHWLFGLDWSQLDAVIHPQAVFHALATFTDGSMIAQAARADMRLPIQLALSWPERWSESVEPLSPLALANLEMIPIVTDAHPAYAAALAAGRAGGTAPCAVNAADEVAVQAFLDGAIPLGGLPDVLNAVLDAHDVQAVESLAQLREVDAWARGAARRAVADAAGRR</sequence>
<comment type="caution">
    <text evidence="9">Lacks conserved residue(s) required for the propagation of feature annotation.</text>
</comment>
<feature type="binding site" evidence="9">
    <location>
        <position position="18"/>
    </location>
    <ligand>
        <name>NADPH</name>
        <dbReference type="ChEBI" id="CHEBI:57783"/>
    </ligand>
</feature>
<evidence type="ECO:0000259" key="10">
    <source>
        <dbReference type="Pfam" id="PF02670"/>
    </source>
</evidence>
<dbReference type="Gene3D" id="1.10.1740.10">
    <property type="match status" value="1"/>
</dbReference>
<comment type="cofactor">
    <cofactor evidence="9">
        <name>Mg(2+)</name>
        <dbReference type="ChEBI" id="CHEBI:18420"/>
    </cofactor>
    <cofactor evidence="9">
        <name>Mn(2+)</name>
        <dbReference type="ChEBI" id="CHEBI:29035"/>
    </cofactor>
</comment>
<feature type="binding site" evidence="9">
    <location>
        <position position="158"/>
    </location>
    <ligand>
        <name>Mn(2+)</name>
        <dbReference type="ChEBI" id="CHEBI:29035"/>
    </ligand>
</feature>
<dbReference type="Pfam" id="PF02670">
    <property type="entry name" value="DXP_reductoisom"/>
    <property type="match status" value="1"/>
</dbReference>
<dbReference type="GO" id="GO:0030145">
    <property type="term" value="F:manganese ion binding"/>
    <property type="evidence" value="ECO:0007669"/>
    <property type="project" value="TreeGrafter"/>
</dbReference>
<dbReference type="GO" id="GO:0030604">
    <property type="term" value="F:1-deoxy-D-xylulose-5-phosphate reductoisomerase activity"/>
    <property type="evidence" value="ECO:0007669"/>
    <property type="project" value="UniProtKB-UniRule"/>
</dbReference>
<dbReference type="SUPFAM" id="SSF55347">
    <property type="entry name" value="Glyceraldehyde-3-phosphate dehydrogenase-like, C-terminal domain"/>
    <property type="match status" value="1"/>
</dbReference>
<keyword evidence="9" id="KW-0460">Magnesium</keyword>
<feature type="binding site" evidence="9">
    <location>
        <position position="225"/>
    </location>
    <ligand>
        <name>1-deoxy-D-xylulose 5-phosphate</name>
        <dbReference type="ChEBI" id="CHEBI:57792"/>
    </ligand>
</feature>
<dbReference type="GO" id="GO:0051484">
    <property type="term" value="P:isopentenyl diphosphate biosynthetic process, methylerythritol 4-phosphate pathway involved in terpenoid biosynthetic process"/>
    <property type="evidence" value="ECO:0007669"/>
    <property type="project" value="TreeGrafter"/>
</dbReference>
<evidence type="ECO:0000256" key="3">
    <source>
        <dbReference type="ARBA" id="ARBA00022723"/>
    </source>
</evidence>
<dbReference type="InterPro" id="IPR036291">
    <property type="entry name" value="NAD(P)-bd_dom_sf"/>
</dbReference>
<dbReference type="Pfam" id="PF08436">
    <property type="entry name" value="DXP_redisom_C"/>
    <property type="match status" value="1"/>
</dbReference>
<dbReference type="InterPro" id="IPR036169">
    <property type="entry name" value="DXPR_C_sf"/>
</dbReference>
<evidence type="ECO:0000313" key="13">
    <source>
        <dbReference type="EMBL" id="MBI5168877.1"/>
    </source>
</evidence>
<feature type="domain" description="1-deoxy-D-xylulose 5-phosphate reductoisomerase N-terminal" evidence="10">
    <location>
        <begin position="10"/>
        <end position="138"/>
    </location>
</feature>
<feature type="binding site" evidence="9">
    <location>
        <position position="19"/>
    </location>
    <ligand>
        <name>NADPH</name>
        <dbReference type="ChEBI" id="CHEBI:57783"/>
    </ligand>
</feature>
<feature type="binding site" evidence="9">
    <location>
        <position position="157"/>
    </location>
    <ligand>
        <name>1-deoxy-D-xylulose 5-phosphate</name>
        <dbReference type="ChEBI" id="CHEBI:57792"/>
    </ligand>
</feature>
<protein>
    <recommendedName>
        <fullName evidence="9">1-deoxy-D-xylulose 5-phosphate reductoisomerase</fullName>
        <shortName evidence="9">DXP reductoisomerase</shortName>
        <ecNumber evidence="9">1.1.1.267</ecNumber>
    </recommendedName>
    <alternativeName>
        <fullName evidence="9">1-deoxyxylulose-5-phosphate reductoisomerase</fullName>
    </alternativeName>
    <alternativeName>
        <fullName evidence="9">2-C-methyl-D-erythritol 4-phosphate synthase</fullName>
    </alternativeName>
</protein>
<dbReference type="Proteomes" id="UP000696931">
    <property type="component" value="Unassembled WGS sequence"/>
</dbReference>
<evidence type="ECO:0000256" key="2">
    <source>
        <dbReference type="ARBA" id="ARBA00006825"/>
    </source>
</evidence>
<feature type="binding site" evidence="9">
    <location>
        <position position="16"/>
    </location>
    <ligand>
        <name>NADPH</name>
        <dbReference type="ChEBI" id="CHEBI:57783"/>
    </ligand>
</feature>
<reference evidence="13" key="1">
    <citation type="submission" date="2020-07" db="EMBL/GenBank/DDBJ databases">
        <title>Huge and variable diversity of episymbiotic CPR bacteria and DPANN archaea in groundwater ecosystems.</title>
        <authorList>
            <person name="He C.Y."/>
            <person name="Keren R."/>
            <person name="Whittaker M."/>
            <person name="Farag I.F."/>
            <person name="Doudna J."/>
            <person name="Cate J.H.D."/>
            <person name="Banfield J.F."/>
        </authorList>
    </citation>
    <scope>NUCLEOTIDE SEQUENCE</scope>
    <source>
        <strain evidence="13">NC_groundwater_1813_Pr3_B-0.1um_71_17</strain>
    </source>
</reference>
<organism evidence="13 14">
    <name type="scientific">Eiseniibacteriota bacterium</name>
    <dbReference type="NCBI Taxonomy" id="2212470"/>
    <lineage>
        <taxon>Bacteria</taxon>
        <taxon>Candidatus Eiseniibacteriota</taxon>
    </lineage>
</organism>
<dbReference type="AlphaFoldDB" id="A0A933SB41"/>
<feature type="binding site" evidence="9">
    <location>
        <position position="17"/>
    </location>
    <ligand>
        <name>NADPH</name>
        <dbReference type="ChEBI" id="CHEBI:57783"/>
    </ligand>
</feature>
<proteinExistence type="inferred from homology"/>
<evidence type="ECO:0000256" key="9">
    <source>
        <dbReference type="HAMAP-Rule" id="MF_00183"/>
    </source>
</evidence>
<feature type="domain" description="DXP reductoisomerase C-terminal" evidence="12">
    <location>
        <begin position="267"/>
        <end position="380"/>
    </location>
</feature>
<evidence type="ECO:0000256" key="5">
    <source>
        <dbReference type="ARBA" id="ARBA00023002"/>
    </source>
</evidence>
<dbReference type="PANTHER" id="PTHR30525">
    <property type="entry name" value="1-DEOXY-D-XYLULOSE 5-PHOSPHATE REDUCTOISOMERASE"/>
    <property type="match status" value="1"/>
</dbReference>
<dbReference type="PIRSF" id="PIRSF006205">
    <property type="entry name" value="Dxp_reductismrs"/>
    <property type="match status" value="1"/>
</dbReference>
<dbReference type="FunFam" id="3.40.50.720:FF:000045">
    <property type="entry name" value="1-deoxy-D-xylulose 5-phosphate reductoisomerase"/>
    <property type="match status" value="1"/>
</dbReference>
<evidence type="ECO:0000256" key="6">
    <source>
        <dbReference type="ARBA" id="ARBA00023211"/>
    </source>
</evidence>
<evidence type="ECO:0000256" key="1">
    <source>
        <dbReference type="ARBA" id="ARBA00005094"/>
    </source>
</evidence>
<feature type="binding site" evidence="9">
    <location>
        <position position="132"/>
    </location>
    <ligand>
        <name>NADPH</name>
        <dbReference type="ChEBI" id="CHEBI:57783"/>
    </ligand>
</feature>
<evidence type="ECO:0000259" key="11">
    <source>
        <dbReference type="Pfam" id="PF08436"/>
    </source>
</evidence>
<dbReference type="GO" id="GO:0070402">
    <property type="term" value="F:NADPH binding"/>
    <property type="evidence" value="ECO:0007669"/>
    <property type="project" value="InterPro"/>
</dbReference>
<evidence type="ECO:0000256" key="8">
    <source>
        <dbReference type="ARBA" id="ARBA00048543"/>
    </source>
</evidence>
<feature type="binding site" evidence="9">
    <location>
        <position position="209"/>
    </location>
    <ligand>
        <name>NADPH</name>
        <dbReference type="ChEBI" id="CHEBI:57783"/>
    </ligand>
</feature>
<comment type="caution">
    <text evidence="13">The sequence shown here is derived from an EMBL/GenBank/DDBJ whole genome shotgun (WGS) entry which is preliminary data.</text>
</comment>
<dbReference type="InterPro" id="IPR026877">
    <property type="entry name" value="DXPR_C"/>
</dbReference>
<dbReference type="PANTHER" id="PTHR30525:SF0">
    <property type="entry name" value="1-DEOXY-D-XYLULOSE 5-PHOSPHATE REDUCTOISOMERASE, CHLOROPLASTIC"/>
    <property type="match status" value="1"/>
</dbReference>
<evidence type="ECO:0000313" key="14">
    <source>
        <dbReference type="Proteomes" id="UP000696931"/>
    </source>
</evidence>
<feature type="binding site" evidence="9">
    <location>
        <position position="42"/>
    </location>
    <ligand>
        <name>NADPH</name>
        <dbReference type="ChEBI" id="CHEBI:57783"/>
    </ligand>
</feature>
<dbReference type="SUPFAM" id="SSF69055">
    <property type="entry name" value="1-deoxy-D-xylulose-5-phosphate reductoisomerase, C-terminal domain"/>
    <property type="match status" value="1"/>
</dbReference>
<dbReference type="InterPro" id="IPR013512">
    <property type="entry name" value="DXP_reductoisomerase_N"/>
</dbReference>
<keyword evidence="6 9" id="KW-0464">Manganese</keyword>
<keyword evidence="4 9" id="KW-0521">NADP</keyword>
<comment type="function">
    <text evidence="9">Catalyzes the NADPH-dependent rearrangement and reduction of 1-deoxy-D-xylulose-5-phosphate (DXP) to 2-C-methyl-D-erythritol 4-phosphate (MEP).</text>
</comment>
<keyword evidence="7 9" id="KW-0414">Isoprene biosynthesis</keyword>
<feature type="binding site" evidence="9">
    <location>
        <position position="182"/>
    </location>
    <ligand>
        <name>1-deoxy-D-xylulose 5-phosphate</name>
        <dbReference type="ChEBI" id="CHEBI:57792"/>
    </ligand>
</feature>
<feature type="domain" description="1-deoxy-D-xylulose 5-phosphate reductoisomerase C-terminal" evidence="11">
    <location>
        <begin position="152"/>
        <end position="233"/>
    </location>
</feature>
<evidence type="ECO:0000256" key="4">
    <source>
        <dbReference type="ARBA" id="ARBA00022857"/>
    </source>
</evidence>
<accession>A0A933SB41</accession>
<feature type="binding site" evidence="9">
    <location>
        <position position="158"/>
    </location>
    <ligand>
        <name>1-deoxy-D-xylulose 5-phosphate</name>
        <dbReference type="ChEBI" id="CHEBI:57792"/>
    </ligand>
</feature>
<name>A0A933SB41_UNCEI</name>
<feature type="binding site" evidence="9">
    <location>
        <position position="225"/>
    </location>
    <ligand>
        <name>Mn(2+)</name>
        <dbReference type="ChEBI" id="CHEBI:29035"/>
    </ligand>
</feature>
<feature type="binding site" evidence="9">
    <location>
        <position position="216"/>
    </location>
    <ligand>
        <name>1-deoxy-D-xylulose 5-phosphate</name>
        <dbReference type="ChEBI" id="CHEBI:57792"/>
    </ligand>
</feature>
<feature type="binding site" evidence="9">
    <location>
        <position position="130"/>
    </location>
    <ligand>
        <name>NADPH</name>
        <dbReference type="ChEBI" id="CHEBI:57783"/>
    </ligand>
</feature>
<dbReference type="InterPro" id="IPR003821">
    <property type="entry name" value="DXP_reductoisomerase"/>
</dbReference>
<feature type="binding site" evidence="9">
    <location>
        <position position="131"/>
    </location>
    <ligand>
        <name>1-deoxy-D-xylulose 5-phosphate</name>
        <dbReference type="ChEBI" id="CHEBI:57792"/>
    </ligand>
</feature>
<dbReference type="HAMAP" id="MF_00183">
    <property type="entry name" value="DXP_reductoisom"/>
    <property type="match status" value="1"/>
</dbReference>
<comment type="catalytic activity">
    <reaction evidence="8">
        <text>2-C-methyl-D-erythritol 4-phosphate + NADP(+) = 1-deoxy-D-xylulose 5-phosphate + NADPH + H(+)</text>
        <dbReference type="Rhea" id="RHEA:13717"/>
        <dbReference type="ChEBI" id="CHEBI:15378"/>
        <dbReference type="ChEBI" id="CHEBI:57783"/>
        <dbReference type="ChEBI" id="CHEBI:57792"/>
        <dbReference type="ChEBI" id="CHEBI:58262"/>
        <dbReference type="ChEBI" id="CHEBI:58349"/>
        <dbReference type="EC" id="1.1.1.267"/>
    </reaction>
    <physiologicalReaction direction="right-to-left" evidence="8">
        <dbReference type="Rhea" id="RHEA:13719"/>
    </physiologicalReaction>
</comment>
<dbReference type="Gene3D" id="3.40.50.720">
    <property type="entry name" value="NAD(P)-binding Rossmann-like Domain"/>
    <property type="match status" value="1"/>
</dbReference>
<evidence type="ECO:0000256" key="7">
    <source>
        <dbReference type="ARBA" id="ARBA00023229"/>
    </source>
</evidence>
<keyword evidence="5 9" id="KW-0560">Oxidoreductase</keyword>
<dbReference type="EC" id="1.1.1.267" evidence="9"/>
<feature type="binding site" evidence="9">
    <location>
        <position position="222"/>
    </location>
    <ligand>
        <name>1-deoxy-D-xylulose 5-phosphate</name>
        <dbReference type="ChEBI" id="CHEBI:57792"/>
    </ligand>
</feature>
<dbReference type="EMBL" id="JACRIW010000038">
    <property type="protein sequence ID" value="MBI5168877.1"/>
    <property type="molecule type" value="Genomic_DNA"/>
</dbReference>
<dbReference type="Pfam" id="PF13288">
    <property type="entry name" value="DXPR_C"/>
    <property type="match status" value="1"/>
</dbReference>
<comment type="similarity">
    <text evidence="2 9">Belongs to the DXR family.</text>
</comment>
<feature type="binding site" evidence="9">
    <location>
        <position position="43"/>
    </location>
    <ligand>
        <name>NADPH</name>
        <dbReference type="ChEBI" id="CHEBI:57783"/>
    </ligand>
</feature>
<dbReference type="InterPro" id="IPR013644">
    <property type="entry name" value="DXP_reductoisomerase_C"/>
</dbReference>
<gene>
    <name evidence="9" type="primary">dxr</name>
    <name evidence="13" type="ORF">HZA61_05290</name>
</gene>
<evidence type="ECO:0000259" key="12">
    <source>
        <dbReference type="Pfam" id="PF13288"/>
    </source>
</evidence>